<keyword evidence="1" id="KW-0732">Signal</keyword>
<evidence type="ECO:0000313" key="4">
    <source>
        <dbReference type="Proteomes" id="UP001500416"/>
    </source>
</evidence>
<feature type="domain" description="Glucose/Sorbosone dehydrogenase" evidence="2">
    <location>
        <begin position="43"/>
        <end position="336"/>
    </location>
</feature>
<sequence length="358" mass="38282">MLRRLTAAVTVVVAGVGPVPAAADPLCVEPVCSVTEVTAEDDLPWGLTAVPGGAVLYSRRDLLDIVRLDPATGTRTSVGTVPGAAGTEGEGGVLGIAVAADFATDPWLYIMHTTATDNRVVRIRYTDGALNGPPQVVVSGIPRGKYHNGGRLRFGPDGKLYIATGDAQRRETAQDVRSLAGKVLRIAPDGTVPPDNPFGNPVWSYGHRNPQGLAFDSRGRLWQQEFGNFVMDETNLVVRGGNYGWPRCEGTSGMCNDPAFVPPKRTYKTSEASCSGIAVVQDVLYAACLRGARLYRVPINGDQLGEPEQHLNGTYGRLRTVEPTGDGDLWLTTSTKGDNDSVPNNSEERVLKVVLRKS</sequence>
<proteinExistence type="predicted"/>
<evidence type="ECO:0000259" key="2">
    <source>
        <dbReference type="Pfam" id="PF07995"/>
    </source>
</evidence>
<dbReference type="SUPFAM" id="SSF50952">
    <property type="entry name" value="Soluble quinoprotein glucose dehydrogenase"/>
    <property type="match status" value="1"/>
</dbReference>
<dbReference type="Proteomes" id="UP001500416">
    <property type="component" value="Unassembled WGS sequence"/>
</dbReference>
<feature type="signal peptide" evidence="1">
    <location>
        <begin position="1"/>
        <end position="23"/>
    </location>
</feature>
<feature type="chain" id="PRO_5045784596" description="Glucose/Sorbosone dehydrogenase domain-containing protein" evidence="1">
    <location>
        <begin position="24"/>
        <end position="358"/>
    </location>
</feature>
<dbReference type="Pfam" id="PF07995">
    <property type="entry name" value="GSDH"/>
    <property type="match status" value="1"/>
</dbReference>
<dbReference type="InterPro" id="IPR011042">
    <property type="entry name" value="6-blade_b-propeller_TolB-like"/>
</dbReference>
<evidence type="ECO:0000256" key="1">
    <source>
        <dbReference type="SAM" id="SignalP"/>
    </source>
</evidence>
<dbReference type="Gene3D" id="2.120.10.30">
    <property type="entry name" value="TolB, C-terminal domain"/>
    <property type="match status" value="1"/>
</dbReference>
<gene>
    <name evidence="3" type="ORF">GCM10010492_65190</name>
</gene>
<evidence type="ECO:0000313" key="3">
    <source>
        <dbReference type="EMBL" id="GAA0255330.1"/>
    </source>
</evidence>
<reference evidence="4" key="1">
    <citation type="journal article" date="2019" name="Int. J. Syst. Evol. Microbiol.">
        <title>The Global Catalogue of Microorganisms (GCM) 10K type strain sequencing project: providing services to taxonomists for standard genome sequencing and annotation.</title>
        <authorList>
            <consortium name="The Broad Institute Genomics Platform"/>
            <consortium name="The Broad Institute Genome Sequencing Center for Infectious Disease"/>
            <person name="Wu L."/>
            <person name="Ma J."/>
        </authorList>
    </citation>
    <scope>NUCLEOTIDE SEQUENCE [LARGE SCALE GENOMIC DNA]</scope>
    <source>
        <strain evidence="4">JCM 3380</strain>
    </source>
</reference>
<dbReference type="PANTHER" id="PTHR19328:SF13">
    <property type="entry name" value="HIPL1 PROTEIN"/>
    <property type="match status" value="1"/>
</dbReference>
<accession>A0ABP3EAV6</accession>
<dbReference type="InterPro" id="IPR011041">
    <property type="entry name" value="Quinoprot_gluc/sorb_DH_b-prop"/>
</dbReference>
<dbReference type="EMBL" id="BAAABU010000023">
    <property type="protein sequence ID" value="GAA0255330.1"/>
    <property type="molecule type" value="Genomic_DNA"/>
</dbReference>
<name>A0ABP3EAV6_9PSEU</name>
<dbReference type="PANTHER" id="PTHR19328">
    <property type="entry name" value="HEDGEHOG-INTERACTING PROTEIN"/>
    <property type="match status" value="1"/>
</dbReference>
<keyword evidence="4" id="KW-1185">Reference proteome</keyword>
<dbReference type="RefSeq" id="WP_343938192.1">
    <property type="nucleotide sequence ID" value="NZ_BAAABU010000023.1"/>
</dbReference>
<organism evidence="3 4">
    <name type="scientific">Saccharothrix mutabilis subsp. mutabilis</name>
    <dbReference type="NCBI Taxonomy" id="66855"/>
    <lineage>
        <taxon>Bacteria</taxon>
        <taxon>Bacillati</taxon>
        <taxon>Actinomycetota</taxon>
        <taxon>Actinomycetes</taxon>
        <taxon>Pseudonocardiales</taxon>
        <taxon>Pseudonocardiaceae</taxon>
        <taxon>Saccharothrix</taxon>
    </lineage>
</organism>
<dbReference type="InterPro" id="IPR012938">
    <property type="entry name" value="Glc/Sorbosone_DH"/>
</dbReference>
<comment type="caution">
    <text evidence="3">The sequence shown here is derived from an EMBL/GenBank/DDBJ whole genome shotgun (WGS) entry which is preliminary data.</text>
</comment>
<protein>
    <recommendedName>
        <fullName evidence="2">Glucose/Sorbosone dehydrogenase domain-containing protein</fullName>
    </recommendedName>
</protein>